<dbReference type="InterPro" id="IPR052345">
    <property type="entry name" value="Rad_response_metalloprotease"/>
</dbReference>
<reference evidence="2 3" key="1">
    <citation type="submission" date="2016-01" db="EMBL/GenBank/DDBJ databases">
        <authorList>
            <person name="McClelland M."/>
            <person name="Jain A."/>
            <person name="Saraogi P."/>
            <person name="Mendelson R."/>
            <person name="Westerman R."/>
            <person name="SanMiguel P."/>
            <person name="Csonka L."/>
        </authorList>
    </citation>
    <scope>NUCLEOTIDE SEQUENCE [LARGE SCALE GENOMIC DNA]</scope>
    <source>
        <strain evidence="2 3">R-53146</strain>
    </source>
</reference>
<keyword evidence="3" id="KW-1185">Reference proteome</keyword>
<dbReference type="OrthoDB" id="9796786at2"/>
<name>A0A0X3ATJ4_9FLAO</name>
<evidence type="ECO:0000313" key="3">
    <source>
        <dbReference type="Proteomes" id="UP000182761"/>
    </source>
</evidence>
<dbReference type="Proteomes" id="UP000182761">
    <property type="component" value="Unassembled WGS sequence"/>
</dbReference>
<dbReference type="PANTHER" id="PTHR43236:SF1">
    <property type="entry name" value="BLL7220 PROTEIN"/>
    <property type="match status" value="1"/>
</dbReference>
<accession>A0A0X3ATJ4</accession>
<sequence length="363" mass="42875">MKTKEKIEVFDPSSLLTTVGEELVDILEANNLSKEQFLKDIELAPNIEEITFINKDQLKEIEKFLNIDSLACYLGEFQKKYKSDKKEAETSYKKYKKIYSKLKNLIPLTTTNYNLSIDQLGDFYDFLGIENEEDIFIVSDEKINALYRKKTSQAQQIDNLSLFVWKRRGEELFKQKDLPEYNESLLREWIDNKEWEYFVENVDYFKNLPDIFKEFGIGLILEPYLKKTVYGLVNWINNRPLIQISDRDKKLPVCWHTLFHEIGHVLLHKNKQIFEFDDLSKSITSKIEKEANQFASSLLFSNGDIQRKIFSLNKITKERPNEDIINNMAEEFNVKPMFVAYWFDKAGLGNKDVNNKMPKISFR</sequence>
<dbReference type="Gene3D" id="1.10.10.2910">
    <property type="match status" value="1"/>
</dbReference>
<dbReference type="RefSeq" id="WP_055426375.1">
    <property type="nucleotide sequence ID" value="NZ_FCOR01000024.1"/>
</dbReference>
<dbReference type="AlphaFoldDB" id="A0A0X3ATJ4"/>
<feature type="domain" description="IrrE N-terminal-like" evidence="1">
    <location>
        <begin position="213"/>
        <end position="341"/>
    </location>
</feature>
<proteinExistence type="predicted"/>
<dbReference type="Pfam" id="PF06114">
    <property type="entry name" value="Peptidase_M78"/>
    <property type="match status" value="1"/>
</dbReference>
<dbReference type="EMBL" id="FCOR01000024">
    <property type="protein sequence ID" value="CVK17218.1"/>
    <property type="molecule type" value="Genomic_DNA"/>
</dbReference>
<evidence type="ECO:0000313" key="2">
    <source>
        <dbReference type="EMBL" id="CVK17218.1"/>
    </source>
</evidence>
<evidence type="ECO:0000259" key="1">
    <source>
        <dbReference type="Pfam" id="PF06114"/>
    </source>
</evidence>
<gene>
    <name evidence="2" type="ORF">Ga0061079_1247</name>
</gene>
<organism evidence="2 3">
    <name type="scientific">Apibacter mensalis</name>
    <dbReference type="NCBI Taxonomy" id="1586267"/>
    <lineage>
        <taxon>Bacteria</taxon>
        <taxon>Pseudomonadati</taxon>
        <taxon>Bacteroidota</taxon>
        <taxon>Flavobacteriia</taxon>
        <taxon>Flavobacteriales</taxon>
        <taxon>Weeksellaceae</taxon>
        <taxon>Apibacter</taxon>
    </lineage>
</organism>
<protein>
    <recommendedName>
        <fullName evidence="1">IrrE N-terminal-like domain-containing protein</fullName>
    </recommendedName>
</protein>
<dbReference type="PANTHER" id="PTHR43236">
    <property type="entry name" value="ANTITOXIN HIGA1"/>
    <property type="match status" value="1"/>
</dbReference>
<dbReference type="InterPro" id="IPR010359">
    <property type="entry name" value="IrrE_HExxH"/>
</dbReference>